<keyword evidence="2 7" id="KW-0489">Methyltransferase</keyword>
<evidence type="ECO:0000313" key="8">
    <source>
        <dbReference type="Proteomes" id="UP000277294"/>
    </source>
</evidence>
<evidence type="ECO:0000256" key="5">
    <source>
        <dbReference type="ARBA" id="ARBA00047942"/>
    </source>
</evidence>
<dbReference type="PANTHER" id="PTHR33841:SF1">
    <property type="entry name" value="DNA METHYLTRANSFERASE A"/>
    <property type="match status" value="1"/>
</dbReference>
<accession>A0A3P4AZJ6</accession>
<dbReference type="RefSeq" id="WP_187697750.1">
    <property type="nucleotide sequence ID" value="NZ_UWPJ01000008.1"/>
</dbReference>
<dbReference type="Gene3D" id="3.40.50.150">
    <property type="entry name" value="Vaccinia Virus protein VP39"/>
    <property type="match status" value="1"/>
</dbReference>
<keyword evidence="3 7" id="KW-0808">Transferase</keyword>
<dbReference type="InterPro" id="IPR029063">
    <property type="entry name" value="SAM-dependent_MTases_sf"/>
</dbReference>
<evidence type="ECO:0000256" key="2">
    <source>
        <dbReference type="ARBA" id="ARBA00022603"/>
    </source>
</evidence>
<comment type="catalytic activity">
    <reaction evidence="5">
        <text>a 2'-deoxyadenosine in DNA + S-adenosyl-L-methionine = an N(6)-methyl-2'-deoxyadenosine in DNA + S-adenosyl-L-homocysteine + H(+)</text>
        <dbReference type="Rhea" id="RHEA:15197"/>
        <dbReference type="Rhea" id="RHEA-COMP:12418"/>
        <dbReference type="Rhea" id="RHEA-COMP:12419"/>
        <dbReference type="ChEBI" id="CHEBI:15378"/>
        <dbReference type="ChEBI" id="CHEBI:57856"/>
        <dbReference type="ChEBI" id="CHEBI:59789"/>
        <dbReference type="ChEBI" id="CHEBI:90615"/>
        <dbReference type="ChEBI" id="CHEBI:90616"/>
        <dbReference type="EC" id="2.1.1.72"/>
    </reaction>
</comment>
<dbReference type="InterPro" id="IPR050953">
    <property type="entry name" value="N4_N6_ade-DNA_methylase"/>
</dbReference>
<dbReference type="GO" id="GO:0009007">
    <property type="term" value="F:site-specific DNA-methyltransferase (adenine-specific) activity"/>
    <property type="evidence" value="ECO:0007669"/>
    <property type="project" value="UniProtKB-EC"/>
</dbReference>
<dbReference type="EMBL" id="UWPJ01000008">
    <property type="protein sequence ID" value="VCU68818.1"/>
    <property type="molecule type" value="Genomic_DNA"/>
</dbReference>
<evidence type="ECO:0000256" key="3">
    <source>
        <dbReference type="ARBA" id="ARBA00022679"/>
    </source>
</evidence>
<dbReference type="InterPro" id="IPR011639">
    <property type="entry name" value="MethylTrfase_TaqI-like_dom"/>
</dbReference>
<evidence type="ECO:0000259" key="6">
    <source>
        <dbReference type="Pfam" id="PF07669"/>
    </source>
</evidence>
<dbReference type="PRINTS" id="PR00507">
    <property type="entry name" value="N12N6MTFRASE"/>
</dbReference>
<feature type="domain" description="Type II methyltransferase M.TaqI-like" evidence="6">
    <location>
        <begin position="546"/>
        <end position="777"/>
    </location>
</feature>
<dbReference type="Pfam" id="PF07669">
    <property type="entry name" value="Eco57I"/>
    <property type="match status" value="1"/>
</dbReference>
<keyword evidence="8" id="KW-1185">Reference proteome</keyword>
<dbReference type="GO" id="GO:0032259">
    <property type="term" value="P:methylation"/>
    <property type="evidence" value="ECO:0007669"/>
    <property type="project" value="UniProtKB-KW"/>
</dbReference>
<name>A0A3P4AZJ6_9BURK</name>
<sequence length="1655" mass="184998">MSRRKDAVLQFDAIAIEGGLLPAEWLAKVAALQAPHQAPTDYGVPKGLNLRDELGRYWRIAEAHWNDFAATRTGASDAQALTQRFVTQLLREVFGVIDIVVGVEPQILDERSYPLTATAGNGRLPLVVAPCDQRLEERDRRLGDGGRQRSAFGLLQDYLNAADTTLWGIASNGLSLRVARDNASLTRPAWIEADLERIFTEQRFADFSLLWLLIHASRFGQGQQLPQQCALEAWYAASREQGTRAREKLRIGVEDALKTLGQGFLSEASNGALRQRLASGELTPDDYFQQLLRLVYRLIFLLTIEERGLLHPDQADPEAIRLYQDGYSLRRLRDRTRRRRTWDRHTDLWQGLKPVFAGLASGQPLLALPALGGLFATDQCPDLDHADLGNNTLLAATHRLAWIPDGGSLTRINWRDMGPEELGSIYESLLELVPQVAQNGHVFRFANAEQSQGNARKTSGSYYTPDPLVQELLNSALEPVIRQRIAGASDPQAALLSITVCDPACGSGHFLLAAARRLANHLAQLRAQGTPSGDDYRQALRDVIGHCIYGVDLNPLALELARMSLWLEAMTPDKPLGFLDHHLQCGDALLGVLDPAILDRGLPDAAFTPLSGDDKVLASELKKQNKRERESWQRALASGDLFREEQLAIRTGAVEQLTDNDLLQVAAKQARWQQAHSAASQSRLARLADLYLGAFLLTKADNQPVPSSRHLWAVANSETEPTLDLVEATAREACALARVLHWWIAFPHIAAQGGFSVMLGNPPWERIKLQEEEFFASRNSDIANARNKAERSQRIQWLSEGILARHLEPDRVQAELVCSNERRLHQEFITARRTAEATSAFVHVKGNEGGRYPLTGIGDVNTYALFAETFAQLAGRPGRAGLIVPTGIATDDSTKAFFSAVSQSGRLVSLFDFENSDGVFPGVHRSYKFCLLTLGQAEAARFVCFATQVSHLADPRRHFTLTPQEFALINPNTRTCPVFRSQRDAELTKKLYRQAPVLIREAQVDENGDILEQEDGPWGIRFQTMFHMSNDSHLFRDGDSPDSLPLYEAKMIHQFDHRWANYVEGLSGQDSLTIVDVSEGQKADSAFILRPRYWVGQREVLARIARVPRAISKAWLAVHQASVDTRRSALDVLWLALAQWIAGEIFRREAGNPEPDGSYSAALKLRTTPRVERSLSSDYPACAIVLRDNRITGKKAITEFAKWAQQDRDHSLSDDELAILQRFAAQTAGEARDSALYTELDEWMDHRSPRWLMGWRDICRATDERTVIASVIPRAGVGNNMPLMLFGADLDPRKAAALLGNLCSLTLDFVARHKVGGTHLNYFIYKQLPILSPDRYTETDLAFIVPRVLELTYTAHDLADWATELGYTGSPFPWHPERRAHLRAELDAYYARLYGLTEEELRYILDPADVAGEDYPSETFRVLRNNEFRDFGAYRETSTTSLRLASLDGETRRDHVQYRTQHLVLEAFKRGFQVEDTLPTHAEAKVRQVFDRAALPDGIWARPQQDEGGETGVALAALLKVAETPWPVRHVRLAAVLALEPRLMTPLLDTQDALDWQRLIGEEARPFSGSVLSVIPRVNQAWGRAVRFLRSSSYLIEDLGAGTWAKGVELDMPAAEWAEGRAQMILTFLQARGQDFDRVIRELPDEIGGWIEATA</sequence>
<dbReference type="Proteomes" id="UP000277294">
    <property type="component" value="Unassembled WGS sequence"/>
</dbReference>
<dbReference type="EC" id="2.1.1.72" evidence="1"/>
<gene>
    <name evidence="7" type="ORF">PIGHUM_00876</name>
</gene>
<keyword evidence="4" id="KW-0949">S-adenosyl-L-methionine</keyword>
<evidence type="ECO:0000256" key="1">
    <source>
        <dbReference type="ARBA" id="ARBA00011900"/>
    </source>
</evidence>
<dbReference type="PANTHER" id="PTHR33841">
    <property type="entry name" value="DNA METHYLTRANSFERASE YEEA-RELATED"/>
    <property type="match status" value="1"/>
</dbReference>
<protein>
    <recommendedName>
        <fullName evidence="1">site-specific DNA-methyltransferase (adenine-specific)</fullName>
        <ecNumber evidence="1">2.1.1.72</ecNumber>
    </recommendedName>
</protein>
<proteinExistence type="predicted"/>
<evidence type="ECO:0000256" key="4">
    <source>
        <dbReference type="ARBA" id="ARBA00022691"/>
    </source>
</evidence>
<reference evidence="7 8" key="1">
    <citation type="submission" date="2018-10" db="EMBL/GenBank/DDBJ databases">
        <authorList>
            <person name="Criscuolo A."/>
        </authorList>
    </citation>
    <scope>NUCLEOTIDE SEQUENCE [LARGE SCALE GENOMIC DNA]</scope>
    <source>
        <strain evidence="7">DnA1</strain>
    </source>
</reference>
<evidence type="ECO:0000313" key="7">
    <source>
        <dbReference type="EMBL" id="VCU68818.1"/>
    </source>
</evidence>
<organism evidence="7 8">
    <name type="scientific">Pigmentiphaga humi</name>
    <dbReference type="NCBI Taxonomy" id="2478468"/>
    <lineage>
        <taxon>Bacteria</taxon>
        <taxon>Pseudomonadati</taxon>
        <taxon>Pseudomonadota</taxon>
        <taxon>Betaproteobacteria</taxon>
        <taxon>Burkholderiales</taxon>
        <taxon>Alcaligenaceae</taxon>
        <taxon>Pigmentiphaga</taxon>
    </lineage>
</organism>
<dbReference type="GO" id="GO:0006304">
    <property type="term" value="P:DNA modification"/>
    <property type="evidence" value="ECO:0007669"/>
    <property type="project" value="InterPro"/>
</dbReference>
<dbReference type="SUPFAM" id="SSF53335">
    <property type="entry name" value="S-adenosyl-L-methionine-dependent methyltransferases"/>
    <property type="match status" value="1"/>
</dbReference>